<dbReference type="AlphaFoldDB" id="A0A4Y2CRQ8"/>
<evidence type="ECO:0000313" key="2">
    <source>
        <dbReference type="EMBL" id="GBM06477.1"/>
    </source>
</evidence>
<feature type="compositionally biased region" description="Polar residues" evidence="1">
    <location>
        <begin position="121"/>
        <end position="139"/>
    </location>
</feature>
<organism evidence="2 3">
    <name type="scientific">Araneus ventricosus</name>
    <name type="common">Orbweaver spider</name>
    <name type="synonym">Epeira ventricosa</name>
    <dbReference type="NCBI Taxonomy" id="182803"/>
    <lineage>
        <taxon>Eukaryota</taxon>
        <taxon>Metazoa</taxon>
        <taxon>Ecdysozoa</taxon>
        <taxon>Arthropoda</taxon>
        <taxon>Chelicerata</taxon>
        <taxon>Arachnida</taxon>
        <taxon>Araneae</taxon>
        <taxon>Araneomorphae</taxon>
        <taxon>Entelegynae</taxon>
        <taxon>Araneoidea</taxon>
        <taxon>Araneidae</taxon>
        <taxon>Araneus</taxon>
    </lineage>
</organism>
<proteinExistence type="predicted"/>
<comment type="caution">
    <text evidence="2">The sequence shown here is derived from an EMBL/GenBank/DDBJ whole genome shotgun (WGS) entry which is preliminary data.</text>
</comment>
<keyword evidence="3" id="KW-1185">Reference proteome</keyword>
<sequence>MPSPNQSSHESLNTSNKSVSTSQNEKESTQEKTQESTPIQPSVKNSISILQYLNKEISTSHEIINYNQQQVSMDNSTLLESRDISIPIVQPEQDASPGKVFPILERETTDIDGAIAELSNLNGIPNENDEGSSTANTKNVEVPSPQHRSSSDPSIQPISSCHLDSDCSLNQLLDKLRKVLTSNENESYFASRPYRSRSFSTRFNQCKVIHIQK</sequence>
<evidence type="ECO:0000256" key="1">
    <source>
        <dbReference type="SAM" id="MobiDB-lite"/>
    </source>
</evidence>
<evidence type="ECO:0000313" key="3">
    <source>
        <dbReference type="Proteomes" id="UP000499080"/>
    </source>
</evidence>
<dbReference type="EMBL" id="BGPR01000229">
    <property type="protein sequence ID" value="GBM06477.1"/>
    <property type="molecule type" value="Genomic_DNA"/>
</dbReference>
<feature type="region of interest" description="Disordered" evidence="1">
    <location>
        <begin position="121"/>
        <end position="157"/>
    </location>
</feature>
<reference evidence="2 3" key="1">
    <citation type="journal article" date="2019" name="Sci. Rep.">
        <title>Orb-weaving spider Araneus ventricosus genome elucidates the spidroin gene catalogue.</title>
        <authorList>
            <person name="Kono N."/>
            <person name="Nakamura H."/>
            <person name="Ohtoshi R."/>
            <person name="Moran D.A.P."/>
            <person name="Shinohara A."/>
            <person name="Yoshida Y."/>
            <person name="Fujiwara M."/>
            <person name="Mori M."/>
            <person name="Tomita M."/>
            <person name="Arakawa K."/>
        </authorList>
    </citation>
    <scope>NUCLEOTIDE SEQUENCE [LARGE SCALE GENOMIC DNA]</scope>
</reference>
<dbReference type="Proteomes" id="UP000499080">
    <property type="component" value="Unassembled WGS sequence"/>
</dbReference>
<gene>
    <name evidence="2" type="ORF">AVEN_58318_1</name>
</gene>
<protein>
    <submittedName>
        <fullName evidence="2">Uncharacterized protein</fullName>
    </submittedName>
</protein>
<feature type="compositionally biased region" description="Basic and acidic residues" evidence="1">
    <location>
        <begin position="24"/>
        <end position="34"/>
    </location>
</feature>
<name>A0A4Y2CRQ8_ARAVE</name>
<feature type="region of interest" description="Disordered" evidence="1">
    <location>
        <begin position="1"/>
        <end position="43"/>
    </location>
</feature>
<feature type="compositionally biased region" description="Polar residues" evidence="1">
    <location>
        <begin position="1"/>
        <end position="23"/>
    </location>
</feature>
<accession>A0A4Y2CRQ8</accession>